<evidence type="ECO:0000256" key="1">
    <source>
        <dbReference type="ARBA" id="ARBA00004328"/>
    </source>
</evidence>
<feature type="coiled-coil region" evidence="3">
    <location>
        <begin position="27"/>
        <end position="90"/>
    </location>
</feature>
<evidence type="ECO:0000256" key="3">
    <source>
        <dbReference type="SAM" id="Coils"/>
    </source>
</evidence>
<dbReference type="Pfam" id="PF25209">
    <property type="entry name" value="Phage_capsid_4"/>
    <property type="match status" value="1"/>
</dbReference>
<keyword evidence="2" id="KW-0946">Virion</keyword>
<name>S5YF18_9CAUD</name>
<dbReference type="NCBIfam" id="TIGR01554">
    <property type="entry name" value="major_cap_HK97"/>
    <property type="match status" value="1"/>
</dbReference>
<dbReference type="GO" id="GO:0044423">
    <property type="term" value="C:virion component"/>
    <property type="evidence" value="ECO:0007669"/>
    <property type="project" value="UniProtKB-KW"/>
</dbReference>
<proteinExistence type="predicted"/>
<organism evidence="4 5">
    <name type="scientific">Mycobacterium phage Dylan</name>
    <dbReference type="NCBI Taxonomy" id="1340831"/>
    <lineage>
        <taxon>Viruses</taxon>
        <taxon>Duplodnaviria</taxon>
        <taxon>Heunggongvirae</taxon>
        <taxon>Uroviricota</taxon>
        <taxon>Caudoviricetes</taxon>
        <taxon>Corndogvirus</taxon>
        <taxon>Corndogvirus firecracker</taxon>
    </lineage>
</organism>
<dbReference type="Proteomes" id="UP000015923">
    <property type="component" value="Segment"/>
</dbReference>
<comment type="subcellular location">
    <subcellularLocation>
        <location evidence="1">Virion</location>
    </subcellularLocation>
</comment>
<dbReference type="KEGG" id="vg:16836262"/>
<protein>
    <submittedName>
        <fullName evidence="4">Capsid protein</fullName>
    </submittedName>
</protein>
<dbReference type="RefSeq" id="YP_008530602.1">
    <property type="nucleotide sequence ID" value="NC_022325.1"/>
</dbReference>
<evidence type="ECO:0000313" key="5">
    <source>
        <dbReference type="Proteomes" id="UP000015923"/>
    </source>
</evidence>
<dbReference type="SUPFAM" id="SSF56563">
    <property type="entry name" value="Major capsid protein gp5"/>
    <property type="match status" value="1"/>
</dbReference>
<evidence type="ECO:0000313" key="4">
    <source>
        <dbReference type="EMBL" id="AGT20668.1"/>
    </source>
</evidence>
<gene>
    <name evidence="4" type="primary">38</name>
    <name evidence="4" type="ORF">PBI_DYLAN_38</name>
</gene>
<sequence length="425" mass="44888">MRTRTPSNFSAGVRHMGNATTASDEYIRRLENELREKESLVRGIYDRANASNRDVNEEEGQMVAECRGRMEQIKNQMEQAQEVNRIAFETRSKGQAVDAAISAMRGSPVGTEVEYRSAGEYMLDMWNSAQGNASAADRLEVYARAADHQKTGDLQGVIPDPIVGPVIDFIDSARPLVSTLGTLPLNNATFYRPIVSQRPAVGLQGVAGGASDEKTELDSQKMVIDRLTVNAKTLGGYVNVSRQAIDFSSPSALDLVVNGLGQQYAIETEALVGAALASTSTGAVGYGNATADNVASAIWQAAGAVYTAVKGMGRLVIAIAPDVLGDFGPLFAPVNPSNSHSTGFEAGRFGQGVMGSISGIPVVMSAALGSGDAYLFSTAAIECFEQRVGTLQVVEPSVFGLQVAYAGYFSTLVVNEDAIVPLVGS</sequence>
<evidence type="ECO:0000256" key="2">
    <source>
        <dbReference type="ARBA" id="ARBA00022844"/>
    </source>
</evidence>
<accession>S5YF18</accession>
<keyword evidence="3" id="KW-0175">Coiled coil</keyword>
<dbReference type="EMBL" id="KF024730">
    <property type="protein sequence ID" value="AGT20668.1"/>
    <property type="molecule type" value="Genomic_DNA"/>
</dbReference>
<dbReference type="InterPro" id="IPR024455">
    <property type="entry name" value="Phage_capsid"/>
</dbReference>
<reference evidence="5" key="1">
    <citation type="submission" date="2013-05" db="EMBL/GenBank/DDBJ databases">
        <authorList>
            <person name="Munsamy V."/>
            <person name="Jalloh C.S."/>
            <person name="Khambule S.L."/>
            <person name="Mkhwanazi S.M."/>
            <person name="Pillay K."/>
            <person name="Wellmann A.L."/>
            <person name="Zikalala T.S."/>
            <person name="Pillay B."/>
            <person name="Larsen M.H."/>
            <person name="Jacobs W.Jr."/>
            <person name="Rubin E.J."/>
            <person name="Kasprowicz V.O."/>
            <person name="Bishai W.R."/>
            <person name="Bowman C.A."/>
            <person name="Russell D.A."/>
            <person name="Jacobs-Sera D."/>
            <person name="Hendrix R.W."/>
            <person name="Hatfull G.F."/>
        </authorList>
    </citation>
    <scope>NUCLEOTIDE SEQUENCE [LARGE SCALE GENOMIC DNA]</scope>
</reference>
<dbReference type="GeneID" id="16836262"/>